<proteinExistence type="predicted"/>
<dbReference type="PROSITE" id="PS51257">
    <property type="entry name" value="PROKAR_LIPOPROTEIN"/>
    <property type="match status" value="1"/>
</dbReference>
<dbReference type="Pfam" id="PF07603">
    <property type="entry name" value="Lcl_C"/>
    <property type="match status" value="2"/>
</dbReference>
<evidence type="ECO:0000256" key="2">
    <source>
        <dbReference type="SAM" id="SignalP"/>
    </source>
</evidence>
<dbReference type="PANTHER" id="PTHR35812">
    <property type="entry name" value="LIPOPROTEIN"/>
    <property type="match status" value="1"/>
</dbReference>
<name>A0ABT0N7P7_9GAMM</name>
<evidence type="ECO:0000256" key="1">
    <source>
        <dbReference type="SAM" id="MobiDB-lite"/>
    </source>
</evidence>
<reference evidence="4 5" key="1">
    <citation type="submission" date="2022-01" db="EMBL/GenBank/DDBJ databases">
        <title>Whole genome-based taxonomy of the Shewanellaceae.</title>
        <authorList>
            <person name="Martin-Rodriguez A.J."/>
        </authorList>
    </citation>
    <scope>NUCLEOTIDE SEQUENCE [LARGE SCALE GENOMIC DNA]</scope>
    <source>
        <strain evidence="4 5">DSM 21332</strain>
    </source>
</reference>
<dbReference type="InterPro" id="IPR011460">
    <property type="entry name" value="Lcl_C"/>
</dbReference>
<dbReference type="RefSeq" id="WP_249249144.1">
    <property type="nucleotide sequence ID" value="NZ_JAKIKT010000004.1"/>
</dbReference>
<evidence type="ECO:0000313" key="5">
    <source>
        <dbReference type="Proteomes" id="UP001202831"/>
    </source>
</evidence>
<organism evidence="4 5">
    <name type="scientific">Shewanella corallii</name>
    <dbReference type="NCBI Taxonomy" id="560080"/>
    <lineage>
        <taxon>Bacteria</taxon>
        <taxon>Pseudomonadati</taxon>
        <taxon>Pseudomonadota</taxon>
        <taxon>Gammaproteobacteria</taxon>
        <taxon>Alteromonadales</taxon>
        <taxon>Shewanellaceae</taxon>
        <taxon>Shewanella</taxon>
    </lineage>
</organism>
<keyword evidence="5" id="KW-1185">Reference proteome</keyword>
<dbReference type="EMBL" id="JAKIKT010000004">
    <property type="protein sequence ID" value="MCL2914466.1"/>
    <property type="molecule type" value="Genomic_DNA"/>
</dbReference>
<keyword evidence="2" id="KW-0732">Signal</keyword>
<dbReference type="PANTHER" id="PTHR35812:SF1">
    <property type="entry name" value="LIPOPROTEIN"/>
    <property type="match status" value="1"/>
</dbReference>
<feature type="domain" description="Lcl C-terminal" evidence="3">
    <location>
        <begin position="144"/>
        <end position="288"/>
    </location>
</feature>
<accession>A0ABT0N7P7</accession>
<dbReference type="Proteomes" id="UP001202831">
    <property type="component" value="Unassembled WGS sequence"/>
</dbReference>
<sequence length="473" mass="51288">MKAGKTWSAVVYAGLLCALLSGCLYEAAETQAETPTDSGGEGGGETPAPEPAELPELASCNGPCSCDEMVRPANDTGVTFSGVFPSGNLASCADTANPQDCDFGRDRKAALGELSKTGSGAAGFDFVKVSANGDLLDKDATSWQCVLDVTTGLMWEVKAPDDAQGLRASNQTYSWSDNGQPDYTSVNLGECQQESCDTQHVIGRTNSAGLCGFNDWRLPTKTELQDLVYYANKQPSIDTDLFPNIKSDIYWTSTLDTDDVGSVWSVNFNFGTVAGGSSRDPHHVLLVRNASVPEQPAAEITEPELDISLRNRLAPLQRCSDVGVVSSPNSRFKRDDAGNVFDSWTGLIWRRCVEGLSGDLCDEGEVALLDWQQAIVLAVDASEAEGLTGENRWRLPSIKELQQTVETHCEEPPLNPFAFPNVPLDQVWSSTPHTGLDGHSYQYQYQNGILFYAARQQRRQLHLVRQCQQGVGL</sequence>
<gene>
    <name evidence="4" type="ORF">L2725_11890</name>
</gene>
<evidence type="ECO:0000259" key="3">
    <source>
        <dbReference type="Pfam" id="PF07603"/>
    </source>
</evidence>
<evidence type="ECO:0000313" key="4">
    <source>
        <dbReference type="EMBL" id="MCL2914466.1"/>
    </source>
</evidence>
<feature type="chain" id="PRO_5045488146" evidence="2">
    <location>
        <begin position="28"/>
        <end position="473"/>
    </location>
</feature>
<comment type="caution">
    <text evidence="4">The sequence shown here is derived from an EMBL/GenBank/DDBJ whole genome shotgun (WGS) entry which is preliminary data.</text>
</comment>
<protein>
    <submittedName>
        <fullName evidence="4">DUF1566 domain-containing protein</fullName>
    </submittedName>
</protein>
<feature type="region of interest" description="Disordered" evidence="1">
    <location>
        <begin position="31"/>
        <end position="54"/>
    </location>
</feature>
<feature type="domain" description="Lcl C-terminal" evidence="3">
    <location>
        <begin position="340"/>
        <end position="465"/>
    </location>
</feature>
<feature type="signal peptide" evidence="2">
    <location>
        <begin position="1"/>
        <end position="27"/>
    </location>
</feature>